<dbReference type="Proteomes" id="UP000054350">
    <property type="component" value="Unassembled WGS sequence"/>
</dbReference>
<accession>A0A0L0RVH2</accession>
<organism evidence="1 2">
    <name type="scientific">Allomyces macrogynus (strain ATCC 38327)</name>
    <name type="common">Allomyces javanicus var. macrogynus</name>
    <dbReference type="NCBI Taxonomy" id="578462"/>
    <lineage>
        <taxon>Eukaryota</taxon>
        <taxon>Fungi</taxon>
        <taxon>Fungi incertae sedis</taxon>
        <taxon>Blastocladiomycota</taxon>
        <taxon>Blastocladiomycetes</taxon>
        <taxon>Blastocladiales</taxon>
        <taxon>Blastocladiaceae</taxon>
        <taxon>Allomyces</taxon>
    </lineage>
</organism>
<proteinExistence type="predicted"/>
<reference evidence="1 2" key="1">
    <citation type="submission" date="2009-11" db="EMBL/GenBank/DDBJ databases">
        <title>Annotation of Allomyces macrogynus ATCC 38327.</title>
        <authorList>
            <consortium name="The Broad Institute Genome Sequencing Platform"/>
            <person name="Russ C."/>
            <person name="Cuomo C."/>
            <person name="Burger G."/>
            <person name="Gray M.W."/>
            <person name="Holland P.W.H."/>
            <person name="King N."/>
            <person name="Lang F.B.F."/>
            <person name="Roger A.J."/>
            <person name="Ruiz-Trillo I."/>
            <person name="Young S.K."/>
            <person name="Zeng Q."/>
            <person name="Gargeya S."/>
            <person name="Fitzgerald M."/>
            <person name="Haas B."/>
            <person name="Abouelleil A."/>
            <person name="Alvarado L."/>
            <person name="Arachchi H.M."/>
            <person name="Berlin A."/>
            <person name="Chapman S.B."/>
            <person name="Gearin G."/>
            <person name="Goldberg J."/>
            <person name="Griggs A."/>
            <person name="Gujja S."/>
            <person name="Hansen M."/>
            <person name="Heiman D."/>
            <person name="Howarth C."/>
            <person name="Larimer J."/>
            <person name="Lui A."/>
            <person name="MacDonald P.J.P."/>
            <person name="McCowen C."/>
            <person name="Montmayeur A."/>
            <person name="Murphy C."/>
            <person name="Neiman D."/>
            <person name="Pearson M."/>
            <person name="Priest M."/>
            <person name="Roberts A."/>
            <person name="Saif S."/>
            <person name="Shea T."/>
            <person name="Sisk P."/>
            <person name="Stolte C."/>
            <person name="Sykes S."/>
            <person name="Wortman J."/>
            <person name="Nusbaum C."/>
            <person name="Birren B."/>
        </authorList>
    </citation>
    <scope>NUCLEOTIDE SEQUENCE [LARGE SCALE GENOMIC DNA]</scope>
    <source>
        <strain evidence="1 2">ATCC 38327</strain>
    </source>
</reference>
<dbReference type="OrthoDB" id="5549718at2759"/>
<protein>
    <submittedName>
        <fullName evidence="1">Uncharacterized protein</fullName>
    </submittedName>
</protein>
<evidence type="ECO:0000313" key="2">
    <source>
        <dbReference type="Proteomes" id="UP000054350"/>
    </source>
</evidence>
<evidence type="ECO:0000313" key="1">
    <source>
        <dbReference type="EMBL" id="KNE54075.1"/>
    </source>
</evidence>
<dbReference type="AlphaFoldDB" id="A0A0L0RVH2"/>
<dbReference type="VEuPathDB" id="FungiDB:AMAG_00076"/>
<reference evidence="2" key="2">
    <citation type="submission" date="2009-11" db="EMBL/GenBank/DDBJ databases">
        <title>The Genome Sequence of Allomyces macrogynus strain ATCC 38327.</title>
        <authorList>
            <consortium name="The Broad Institute Genome Sequencing Platform"/>
            <person name="Russ C."/>
            <person name="Cuomo C."/>
            <person name="Shea T."/>
            <person name="Young S.K."/>
            <person name="Zeng Q."/>
            <person name="Koehrsen M."/>
            <person name="Haas B."/>
            <person name="Borodovsky M."/>
            <person name="Guigo R."/>
            <person name="Alvarado L."/>
            <person name="Berlin A."/>
            <person name="Borenstein D."/>
            <person name="Chen Z."/>
            <person name="Engels R."/>
            <person name="Freedman E."/>
            <person name="Gellesch M."/>
            <person name="Goldberg J."/>
            <person name="Griggs A."/>
            <person name="Gujja S."/>
            <person name="Heiman D."/>
            <person name="Hepburn T."/>
            <person name="Howarth C."/>
            <person name="Jen D."/>
            <person name="Larson L."/>
            <person name="Lewis B."/>
            <person name="Mehta T."/>
            <person name="Park D."/>
            <person name="Pearson M."/>
            <person name="Roberts A."/>
            <person name="Saif S."/>
            <person name="Shenoy N."/>
            <person name="Sisk P."/>
            <person name="Stolte C."/>
            <person name="Sykes S."/>
            <person name="Walk T."/>
            <person name="White J."/>
            <person name="Yandava C."/>
            <person name="Burger G."/>
            <person name="Gray M.W."/>
            <person name="Holland P.W.H."/>
            <person name="King N."/>
            <person name="Lang F.B.F."/>
            <person name="Roger A.J."/>
            <person name="Ruiz-Trillo I."/>
            <person name="Lander E."/>
            <person name="Nusbaum C."/>
        </authorList>
    </citation>
    <scope>NUCLEOTIDE SEQUENCE [LARGE SCALE GENOMIC DNA]</scope>
    <source>
        <strain evidence="2">ATCC 38327</strain>
    </source>
</reference>
<keyword evidence="2" id="KW-1185">Reference proteome</keyword>
<sequence length="74" mass="7737">MTLADVTSADLSDVIKALRKSPGTKPTGSVMINSYNGNTYGGVDIQLSVKGTKGTPTLVSEPVNPFCQKSVGRH</sequence>
<gene>
    <name evidence="1" type="ORF">AMAG_00076</name>
</gene>
<name>A0A0L0RVH2_ALLM3</name>
<dbReference type="EMBL" id="GG745328">
    <property type="protein sequence ID" value="KNE54075.1"/>
    <property type="molecule type" value="Genomic_DNA"/>
</dbReference>